<organism evidence="2 3">
    <name type="scientific">Escherichia coli 4.0967</name>
    <dbReference type="NCBI Taxonomy" id="869687"/>
    <lineage>
        <taxon>Bacteria</taxon>
        <taxon>Pseudomonadati</taxon>
        <taxon>Pseudomonadota</taxon>
        <taxon>Gammaproteobacteria</taxon>
        <taxon>Enterobacterales</taxon>
        <taxon>Enterobacteriaceae</taxon>
        <taxon>Escherichia</taxon>
    </lineage>
</organism>
<dbReference type="AlphaFoldDB" id="A0AAN3V3F5"/>
<dbReference type="EMBL" id="AFAA02000033">
    <property type="protein sequence ID" value="EII33950.1"/>
    <property type="molecule type" value="Genomic_DNA"/>
</dbReference>
<feature type="compositionally biased region" description="Polar residues" evidence="1">
    <location>
        <begin position="35"/>
        <end position="44"/>
    </location>
</feature>
<evidence type="ECO:0000313" key="3">
    <source>
        <dbReference type="Proteomes" id="UP000003866"/>
    </source>
</evidence>
<name>A0AAN3V3F5_ECOLX</name>
<comment type="caution">
    <text evidence="2">The sequence shown here is derived from an EMBL/GenBank/DDBJ whole genome shotgun (WGS) entry which is preliminary data.</text>
</comment>
<protein>
    <submittedName>
        <fullName evidence="2">Uncharacterized protein</fullName>
    </submittedName>
</protein>
<feature type="region of interest" description="Disordered" evidence="1">
    <location>
        <begin position="35"/>
        <end position="57"/>
    </location>
</feature>
<gene>
    <name evidence="2" type="ORF">EC40967_5608</name>
</gene>
<evidence type="ECO:0000256" key="1">
    <source>
        <dbReference type="SAM" id="MobiDB-lite"/>
    </source>
</evidence>
<dbReference type="Proteomes" id="UP000003866">
    <property type="component" value="Unassembled WGS sequence"/>
</dbReference>
<evidence type="ECO:0000313" key="2">
    <source>
        <dbReference type="EMBL" id="EII33950.1"/>
    </source>
</evidence>
<reference evidence="2 3" key="1">
    <citation type="submission" date="2011-12" db="EMBL/GenBank/DDBJ databases">
        <authorList>
            <person name="Brinkac L."/>
            <person name="Radune D."/>
            <person name="Sanka R."/>
            <person name="Selengut J."/>
            <person name="DebRoy C."/>
            <person name="Feng P."/>
            <person name="Fratamico P.M."/>
            <person name="Kapur V."/>
            <person name="Kariyawasam S."/>
            <person name="Losada L."/>
            <person name="Nierman W.C."/>
            <person name="Nelson K."/>
        </authorList>
    </citation>
    <scope>NUCLEOTIDE SEQUENCE [LARGE SCALE GENOMIC DNA]</scope>
    <source>
        <strain evidence="2 3">4.0967</strain>
    </source>
</reference>
<sequence>MRLIKRARWKGEYLPGTGNVKREPVSEKMYRLQKNKNSLESASGNGKLPGENGFVSR</sequence>
<proteinExistence type="predicted"/>
<accession>A0AAN3V3F5</accession>